<protein>
    <submittedName>
        <fullName evidence="2">Alkaline shock response membrane anchor protein AmaP</fullName>
    </submittedName>
</protein>
<dbReference type="RefSeq" id="WP_114020828.1">
    <property type="nucleotide sequence ID" value="NZ_JBEYTF010000044.1"/>
</dbReference>
<sequence length="198" mass="21966">MLRTVNRVLTALIGLVLLALGLAVLFAAAGLPHRWGVSMPSDWPWTRPGEVLLTDADRTRWRDEGWWWPVAIAVLAVLVLLALWWLLAQLRRRRQSEALIDSRDGEGAVLRGRALEDVIAAEAQAQPGVDRARVTLTGRRDRLRARIGLVLAAHARPGPVVHQLRDEAIRHAVDSAGLGTLPAEVRLRTARHRAERVS</sequence>
<evidence type="ECO:0000313" key="3">
    <source>
        <dbReference type="Proteomes" id="UP000252914"/>
    </source>
</evidence>
<proteinExistence type="predicted"/>
<keyword evidence="1" id="KW-1133">Transmembrane helix</keyword>
<evidence type="ECO:0000313" key="2">
    <source>
        <dbReference type="EMBL" id="RCG26642.1"/>
    </source>
</evidence>
<keyword evidence="3" id="KW-1185">Reference proteome</keyword>
<name>A0A367F9X9_9ACTN</name>
<dbReference type="Proteomes" id="UP000252914">
    <property type="component" value="Unassembled WGS sequence"/>
</dbReference>
<organism evidence="2 3">
    <name type="scientific">Streptomyces diacarni</name>
    <dbReference type="NCBI Taxonomy" id="2800381"/>
    <lineage>
        <taxon>Bacteria</taxon>
        <taxon>Bacillati</taxon>
        <taxon>Actinomycetota</taxon>
        <taxon>Actinomycetes</taxon>
        <taxon>Kitasatosporales</taxon>
        <taxon>Streptomycetaceae</taxon>
        <taxon>Streptomyces</taxon>
    </lineage>
</organism>
<evidence type="ECO:0000256" key="1">
    <source>
        <dbReference type="SAM" id="Phobius"/>
    </source>
</evidence>
<accession>A0A367F9X9</accession>
<gene>
    <name evidence="2" type="primary">amaP</name>
    <name evidence="2" type="ORF">DTL70_06120</name>
</gene>
<dbReference type="EMBL" id="QOIN01000033">
    <property type="protein sequence ID" value="RCG26642.1"/>
    <property type="molecule type" value="Genomic_DNA"/>
</dbReference>
<dbReference type="NCBIfam" id="NF033218">
    <property type="entry name" value="anchor_AmaP"/>
    <property type="match status" value="1"/>
</dbReference>
<reference evidence="2 3" key="1">
    <citation type="submission" date="2018-06" db="EMBL/GenBank/DDBJ databases">
        <title>Streptomyces reniochalinae sp. nov. and Streptomyces diacarnus sp. nov. from marine sponges.</title>
        <authorList>
            <person name="Li L."/>
        </authorList>
    </citation>
    <scope>NUCLEOTIDE SEQUENCE [LARGE SCALE GENOMIC DNA]</scope>
    <source>
        <strain evidence="2 3">LHW51701</strain>
    </source>
</reference>
<dbReference type="AlphaFoldDB" id="A0A367F9X9"/>
<feature type="transmembrane region" description="Helical" evidence="1">
    <location>
        <begin position="66"/>
        <end position="87"/>
    </location>
</feature>
<comment type="caution">
    <text evidence="2">The sequence shown here is derived from an EMBL/GenBank/DDBJ whole genome shotgun (WGS) entry which is preliminary data.</text>
</comment>
<keyword evidence="1" id="KW-0472">Membrane</keyword>
<keyword evidence="1" id="KW-0812">Transmembrane</keyword>